<evidence type="ECO:0000256" key="7">
    <source>
        <dbReference type="ARBA" id="ARBA00022679"/>
    </source>
</evidence>
<dbReference type="PANTHER" id="PTHR12317">
    <property type="entry name" value="DIACYLGLYCEROL O-ACYLTRANSFERASE"/>
    <property type="match status" value="1"/>
</dbReference>
<keyword evidence="11" id="KW-1133">Transmembrane helix</keyword>
<comment type="pathway">
    <text evidence="2">Glycerolipid metabolism; triacylglycerol biosynthesis.</text>
</comment>
<evidence type="ECO:0000256" key="5">
    <source>
        <dbReference type="ARBA" id="ARBA00013244"/>
    </source>
</evidence>
<evidence type="ECO:0000256" key="16">
    <source>
        <dbReference type="SAM" id="MobiDB-lite"/>
    </source>
</evidence>
<evidence type="ECO:0000313" key="17">
    <source>
        <dbReference type="EMBL" id="CAE7190275.1"/>
    </source>
</evidence>
<accession>A0A812IZF6</accession>
<evidence type="ECO:0000256" key="4">
    <source>
        <dbReference type="ARBA" id="ARBA00005420"/>
    </source>
</evidence>
<dbReference type="GO" id="GO:0004144">
    <property type="term" value="F:diacylglycerol O-acyltransferase activity"/>
    <property type="evidence" value="ECO:0007669"/>
    <property type="project" value="UniProtKB-EC"/>
</dbReference>
<evidence type="ECO:0000256" key="15">
    <source>
        <dbReference type="ARBA" id="ARBA00023604"/>
    </source>
</evidence>
<feature type="region of interest" description="Disordered" evidence="16">
    <location>
        <begin position="447"/>
        <end position="467"/>
    </location>
</feature>
<keyword evidence="13" id="KW-0472">Membrane</keyword>
<dbReference type="AlphaFoldDB" id="A0A812IZF6"/>
<dbReference type="OrthoDB" id="264532at2759"/>
<dbReference type="GO" id="GO:0005789">
    <property type="term" value="C:endoplasmic reticulum membrane"/>
    <property type="evidence" value="ECO:0007669"/>
    <property type="project" value="UniProtKB-SubCell"/>
</dbReference>
<dbReference type="EMBL" id="CAJNJA010005433">
    <property type="protein sequence ID" value="CAE7190275.1"/>
    <property type="molecule type" value="Genomic_DNA"/>
</dbReference>
<dbReference type="PANTHER" id="PTHR12317:SF0">
    <property type="entry name" value="ACYLTRANSFERASE"/>
    <property type="match status" value="1"/>
</dbReference>
<dbReference type="NCBIfam" id="NF041278">
    <property type="entry name" value="CmcJ_NvfI_EfuI"/>
    <property type="match status" value="1"/>
</dbReference>
<dbReference type="EC" id="2.3.1.20" evidence="5"/>
<comment type="caution">
    <text evidence="17">The sequence shown here is derived from an EMBL/GenBank/DDBJ whole genome shotgun (WGS) entry which is preliminary data.</text>
</comment>
<evidence type="ECO:0000256" key="2">
    <source>
        <dbReference type="ARBA" id="ARBA00004771"/>
    </source>
</evidence>
<keyword evidence="7" id="KW-0808">Transferase</keyword>
<dbReference type="Proteomes" id="UP000601435">
    <property type="component" value="Unassembled WGS sequence"/>
</dbReference>
<comment type="subcellular location">
    <subcellularLocation>
        <location evidence="1">Endoplasmic reticulum membrane</location>
        <topology evidence="1">Multi-pass membrane protein</topology>
    </subcellularLocation>
</comment>
<evidence type="ECO:0000256" key="12">
    <source>
        <dbReference type="ARBA" id="ARBA00023098"/>
    </source>
</evidence>
<keyword evidence="8" id="KW-0812">Transmembrane</keyword>
<comment type="similarity">
    <text evidence="15">Belongs to the asaB hydroxylase/desaturase family.</text>
</comment>
<keyword evidence="18" id="KW-1185">Reference proteome</keyword>
<keyword evidence="9" id="KW-0319">Glycerol metabolism</keyword>
<dbReference type="InterPro" id="IPR044053">
    <property type="entry name" value="AsaB-like"/>
</dbReference>
<dbReference type="GO" id="GO:0006071">
    <property type="term" value="P:glycerol metabolic process"/>
    <property type="evidence" value="ECO:0007669"/>
    <property type="project" value="UniProtKB-KW"/>
</dbReference>
<evidence type="ECO:0000256" key="13">
    <source>
        <dbReference type="ARBA" id="ARBA00023136"/>
    </source>
</evidence>
<evidence type="ECO:0000256" key="10">
    <source>
        <dbReference type="ARBA" id="ARBA00022824"/>
    </source>
</evidence>
<dbReference type="GO" id="GO:0019432">
    <property type="term" value="P:triglyceride biosynthetic process"/>
    <property type="evidence" value="ECO:0007669"/>
    <property type="project" value="TreeGrafter"/>
</dbReference>
<gene>
    <name evidence="17" type="primary">DGAT2</name>
    <name evidence="17" type="ORF">SNEC2469_LOCUS1096</name>
</gene>
<keyword evidence="10" id="KW-0256">Endoplasmic reticulum</keyword>
<protein>
    <recommendedName>
        <fullName evidence="5">diacylglycerol O-acyltransferase</fullName>
        <ecNumber evidence="5">2.3.1.20</ecNumber>
    </recommendedName>
</protein>
<evidence type="ECO:0000256" key="11">
    <source>
        <dbReference type="ARBA" id="ARBA00022989"/>
    </source>
</evidence>
<evidence type="ECO:0000256" key="6">
    <source>
        <dbReference type="ARBA" id="ARBA00022516"/>
    </source>
</evidence>
<reference evidence="17" key="1">
    <citation type="submission" date="2021-02" db="EMBL/GenBank/DDBJ databases">
        <authorList>
            <person name="Dougan E. K."/>
            <person name="Rhodes N."/>
            <person name="Thang M."/>
            <person name="Chan C."/>
        </authorList>
    </citation>
    <scope>NUCLEOTIDE SEQUENCE</scope>
</reference>
<sequence>MTETVRMNGFVKADVQLTPGERPVFDYSCLGGGFAACFKYFCLPPCSSRCRLTVKNMRKQQAGLPVDMADARKKEVAEGLSKHDFFEKYGFVLLKHQSTMTAEDWLADSTKPLQGKSSRKPSSSKVRDIYAKEIEPLIRELLPKAAEISFPSFALRRGPGGPNPFYGFGVHQDYGLYPEDMKTTYGIACSDVDGSFEDFLERCYHEDTGGFSIINFWRPVPPMAGPVKDTPLAVCDPSTVKVEDCVPIEMYGFVPGGQRSLLLKQNTDQKWYYYPDMTTDEVLVFRQFHYERGVQAPYSRIKTVFHTAFKHRASSPHDEARSSSEYRVGVWMYRPHGFSLEAARENIAADFLVVHQRKYGRSPALGTAPSIVTTDVLRQDFADHTYERKAFVSGTAAAVTPVEHIGEAGQEVDLPSPGPVTSKLKVLLLLIEFERIDGSTQLAQAPAGLRSRDSRCRSQSSAMEEASRDTTSLRDRLLRPPIYWLFHSWRLFGYGVLIPPLLVYQPLKTLAGIVAYTAVHRQRWWQQSVHRFFGYGASRRHRFVNEHTDVIKDDKRYLWSLHPHGLLADGWHSLIARNLESFADSGKGPPAVGRKIALCFAPVIQHVPVHQEMYRDLCTSASRRDIVKWWKTADTDPALIPGGFSEAVFVNSAERKYEYSYLKNRKGFVRIAVEEGKDIVPCYTFRQSWMYRTPRTLRAARARLSQHIFVGIIPFFGWMGTSMPLTDKTTSVVFPPFPASEYKPDQVDAAHAGYLEHLKKYFDLYKGRFGMKDVELVFIGNDFKDDDWAARALHRMGLLSSHVVATEPLPPLRPPRSRL</sequence>
<evidence type="ECO:0000256" key="8">
    <source>
        <dbReference type="ARBA" id="ARBA00022692"/>
    </source>
</evidence>
<evidence type="ECO:0000256" key="3">
    <source>
        <dbReference type="ARBA" id="ARBA00005189"/>
    </source>
</evidence>
<evidence type="ECO:0000313" key="18">
    <source>
        <dbReference type="Proteomes" id="UP000601435"/>
    </source>
</evidence>
<comment type="pathway">
    <text evidence="3">Lipid metabolism.</text>
</comment>
<name>A0A812IZF6_9DINO</name>
<keyword evidence="14" id="KW-0012">Acyltransferase</keyword>
<keyword evidence="12" id="KW-0443">Lipid metabolism</keyword>
<evidence type="ECO:0000256" key="9">
    <source>
        <dbReference type="ARBA" id="ARBA00022798"/>
    </source>
</evidence>
<dbReference type="InterPro" id="IPR007130">
    <property type="entry name" value="DAGAT"/>
</dbReference>
<comment type="similarity">
    <text evidence="4">Belongs to the diacylglycerol acyltransferase family.</text>
</comment>
<evidence type="ECO:0000256" key="1">
    <source>
        <dbReference type="ARBA" id="ARBA00004477"/>
    </source>
</evidence>
<proteinExistence type="inferred from homology"/>
<evidence type="ECO:0000256" key="14">
    <source>
        <dbReference type="ARBA" id="ARBA00023315"/>
    </source>
</evidence>
<dbReference type="Pfam" id="PF03982">
    <property type="entry name" value="DAGAT"/>
    <property type="match status" value="1"/>
</dbReference>
<dbReference type="GO" id="GO:0016491">
    <property type="term" value="F:oxidoreductase activity"/>
    <property type="evidence" value="ECO:0007669"/>
    <property type="project" value="InterPro"/>
</dbReference>
<keyword evidence="6" id="KW-0444">Lipid biosynthesis</keyword>
<organism evidence="17 18">
    <name type="scientific">Symbiodinium necroappetens</name>
    <dbReference type="NCBI Taxonomy" id="1628268"/>
    <lineage>
        <taxon>Eukaryota</taxon>
        <taxon>Sar</taxon>
        <taxon>Alveolata</taxon>
        <taxon>Dinophyceae</taxon>
        <taxon>Suessiales</taxon>
        <taxon>Symbiodiniaceae</taxon>
        <taxon>Symbiodinium</taxon>
    </lineage>
</organism>